<name>A0AA35Z4I3_LACSI</name>
<keyword evidence="2" id="KW-1185">Reference proteome</keyword>
<dbReference type="AlphaFoldDB" id="A0AA35Z4I3"/>
<gene>
    <name evidence="1" type="ORF">LSALG_LOCUS25179</name>
</gene>
<evidence type="ECO:0000313" key="2">
    <source>
        <dbReference type="Proteomes" id="UP001177003"/>
    </source>
</evidence>
<accession>A0AA35Z4I3</accession>
<dbReference type="EMBL" id="OX465081">
    <property type="protein sequence ID" value="CAI9285720.1"/>
    <property type="molecule type" value="Genomic_DNA"/>
</dbReference>
<organism evidence="1 2">
    <name type="scientific">Lactuca saligna</name>
    <name type="common">Willowleaf lettuce</name>
    <dbReference type="NCBI Taxonomy" id="75948"/>
    <lineage>
        <taxon>Eukaryota</taxon>
        <taxon>Viridiplantae</taxon>
        <taxon>Streptophyta</taxon>
        <taxon>Embryophyta</taxon>
        <taxon>Tracheophyta</taxon>
        <taxon>Spermatophyta</taxon>
        <taxon>Magnoliopsida</taxon>
        <taxon>eudicotyledons</taxon>
        <taxon>Gunneridae</taxon>
        <taxon>Pentapetalae</taxon>
        <taxon>asterids</taxon>
        <taxon>campanulids</taxon>
        <taxon>Asterales</taxon>
        <taxon>Asteraceae</taxon>
        <taxon>Cichorioideae</taxon>
        <taxon>Cichorieae</taxon>
        <taxon>Lactucinae</taxon>
        <taxon>Lactuca</taxon>
    </lineage>
</organism>
<dbReference type="Proteomes" id="UP001177003">
    <property type="component" value="Chromosome 5"/>
</dbReference>
<evidence type="ECO:0000313" key="1">
    <source>
        <dbReference type="EMBL" id="CAI9285720.1"/>
    </source>
</evidence>
<sequence length="113" mass="12442">MKLKSKRTSSSTNVVHKPQVSHHGVVFWEISAPASPSSKKRMAADMAKHISKKKRCKLVLSFNSTTDEIEAIPETPETVLINESSRTDTLVTQPPEVSIAKTVTVEVELQTSL</sequence>
<proteinExistence type="predicted"/>
<reference evidence="1" key="1">
    <citation type="submission" date="2023-04" db="EMBL/GenBank/DDBJ databases">
        <authorList>
            <person name="Vijverberg K."/>
            <person name="Xiong W."/>
            <person name="Schranz E."/>
        </authorList>
    </citation>
    <scope>NUCLEOTIDE SEQUENCE</scope>
</reference>
<protein>
    <submittedName>
        <fullName evidence="1">Uncharacterized protein</fullName>
    </submittedName>
</protein>